<dbReference type="RefSeq" id="WP_210954471.1">
    <property type="nucleotide sequence ID" value="NZ_CP054393.1"/>
</dbReference>
<evidence type="ECO:0000313" key="4">
    <source>
        <dbReference type="Proteomes" id="UP000672038"/>
    </source>
</evidence>
<dbReference type="AlphaFoldDB" id="A0A975FIC0"/>
<accession>A0A975FIC0</accession>
<keyword evidence="1" id="KW-0812">Transmembrane</keyword>
<feature type="transmembrane region" description="Helical" evidence="1">
    <location>
        <begin position="53"/>
        <end position="72"/>
    </location>
</feature>
<evidence type="ECO:0000313" key="3">
    <source>
        <dbReference type="EMBL" id="QTX02955.1"/>
    </source>
</evidence>
<evidence type="ECO:0000256" key="1">
    <source>
        <dbReference type="SAM" id="Phobius"/>
    </source>
</evidence>
<keyword evidence="4" id="KW-1185">Reference proteome</keyword>
<reference evidence="3" key="1">
    <citation type="submission" date="2020-06" db="EMBL/GenBank/DDBJ databases">
        <title>Complete genome sequence of Candidatus Phytoplasma luffae NCHU2019.</title>
        <authorList>
            <person name="Cho S.-T."/>
            <person name="Tan C.-M."/>
            <person name="Li J.-R."/>
            <person name="Chien Y.-Y."/>
            <person name="Chiu Y.-C."/>
            <person name="Yang J.-Y."/>
            <person name="Kuo C.-H."/>
        </authorList>
    </citation>
    <scope>NUCLEOTIDE SEQUENCE</scope>
    <source>
        <strain evidence="3">NCHU2019</strain>
    </source>
</reference>
<sequence length="109" mass="12544">MVAKVANKKAETAGKISAKVSQDAYQFVSDVVFKIIVNCVNLISIFLDKFFKVLQLIIVIKLYIFKLFYQIIKPLLKYLHFMVLCFLTVVLTPILEKNKKMVLITEGKK</sequence>
<dbReference type="EMBL" id="CP054393">
    <property type="protein sequence ID" value="QTX02946.1"/>
    <property type="molecule type" value="Genomic_DNA"/>
</dbReference>
<gene>
    <name evidence="2" type="ORF">LFWB_3780</name>
    <name evidence="3" type="ORF">LFWB_3870</name>
</gene>
<feature type="transmembrane region" description="Helical" evidence="1">
    <location>
        <begin position="78"/>
        <end position="95"/>
    </location>
</feature>
<name>A0A975FIC0_LOWBP</name>
<proteinExistence type="predicted"/>
<dbReference type="KEGG" id="pluf:LFWB_3870"/>
<keyword evidence="1" id="KW-1133">Transmembrane helix</keyword>
<dbReference type="EMBL" id="CP054393">
    <property type="protein sequence ID" value="QTX02955.1"/>
    <property type="molecule type" value="Genomic_DNA"/>
</dbReference>
<dbReference type="Proteomes" id="UP000672038">
    <property type="component" value="Chromosome"/>
</dbReference>
<protein>
    <submittedName>
        <fullName evidence="3">Uncharacterized protein</fullName>
    </submittedName>
</protein>
<evidence type="ECO:0000313" key="2">
    <source>
        <dbReference type="EMBL" id="QTX02946.1"/>
    </source>
</evidence>
<organism evidence="3 4">
    <name type="scientific">Loofah witches'-broom phytoplasma</name>
    <dbReference type="NCBI Taxonomy" id="35773"/>
    <lineage>
        <taxon>Bacteria</taxon>
        <taxon>Bacillati</taxon>
        <taxon>Mycoplasmatota</taxon>
        <taxon>Mollicutes</taxon>
        <taxon>Acholeplasmatales</taxon>
        <taxon>Acholeplasmataceae</taxon>
        <taxon>Candidatus Phytoplasma</taxon>
        <taxon>16SrVIII (Loofah witches'-broom group)</taxon>
    </lineage>
</organism>
<dbReference type="KEGG" id="pluf:LFWB_3780"/>
<keyword evidence="1" id="KW-0472">Membrane</keyword>